<dbReference type="AlphaFoldDB" id="A0A0K0F8L4"/>
<organism evidence="1 2">
    <name type="scientific">Strongyloides venezuelensis</name>
    <name type="common">Threadworm</name>
    <dbReference type="NCBI Taxonomy" id="75913"/>
    <lineage>
        <taxon>Eukaryota</taxon>
        <taxon>Metazoa</taxon>
        <taxon>Ecdysozoa</taxon>
        <taxon>Nematoda</taxon>
        <taxon>Chromadorea</taxon>
        <taxon>Rhabditida</taxon>
        <taxon>Tylenchina</taxon>
        <taxon>Panagrolaimomorpha</taxon>
        <taxon>Strongyloidoidea</taxon>
        <taxon>Strongyloididae</taxon>
        <taxon>Strongyloides</taxon>
    </lineage>
</organism>
<sequence>MIFTDNLQFNTSLSVLPFELCTDSFNTINTNGKKVRKEDEYIEVDFVLNIHNIENIVSNLKKYNIFDSDTLHEYITIFIDLMKSLKSQKKIETKSISDTNFETKSKKVGTFLYIKDELIHCVTNNNTLSDNKKKLLSWSIFKKKLLKNEMNEDGNQLPFNKLGSYKEVFKSYSDLLISSLDTLKKEKLLKCWPSDYHCLLLYVKGEMKILFDINKDYNELLRIIKIFKSKKESHKKNANAYKILIPLSIKNQYFGTSYKKLQLSLVYDKLGFSQQTTENIKNFIKYDKLTENTRYHLSKLELLFHQYELRIIRLFIKLNVMQKELLESRNKIYII</sequence>
<accession>A0A0K0F8L4</accession>
<evidence type="ECO:0000313" key="1">
    <source>
        <dbReference type="Proteomes" id="UP000035680"/>
    </source>
</evidence>
<keyword evidence="1" id="KW-1185">Reference proteome</keyword>
<dbReference type="WBParaSite" id="SVE_0516300.1">
    <property type="protein sequence ID" value="SVE_0516300.1"/>
    <property type="gene ID" value="SVE_0516300"/>
</dbReference>
<proteinExistence type="predicted"/>
<protein>
    <submittedName>
        <fullName evidence="2">Uncharacterized protein</fullName>
    </submittedName>
</protein>
<dbReference type="Proteomes" id="UP000035680">
    <property type="component" value="Unassembled WGS sequence"/>
</dbReference>
<reference evidence="2" key="2">
    <citation type="submission" date="2015-08" db="UniProtKB">
        <authorList>
            <consortium name="WormBaseParasite"/>
        </authorList>
    </citation>
    <scope>IDENTIFICATION</scope>
</reference>
<reference evidence="1" key="1">
    <citation type="submission" date="2014-07" db="EMBL/GenBank/DDBJ databases">
        <authorList>
            <person name="Martin A.A"/>
            <person name="De Silva N."/>
        </authorList>
    </citation>
    <scope>NUCLEOTIDE SEQUENCE</scope>
</reference>
<name>A0A0K0F8L4_STRVS</name>
<evidence type="ECO:0000313" key="2">
    <source>
        <dbReference type="WBParaSite" id="SVE_0516300.1"/>
    </source>
</evidence>